<proteinExistence type="predicted"/>
<sequence>MIEEQYHTKTFTDNSQYVENNELHLGNNIMQTYLWTIMLRINDNISRNIRYWLLEPKLYRYMDNEDKIPKFLQIRKDYLEWIHIFSGQLHEGNKR</sequence>
<evidence type="ECO:0000313" key="2">
    <source>
        <dbReference type="Proteomes" id="UP001217089"/>
    </source>
</evidence>
<protein>
    <submittedName>
        <fullName evidence="1">Uncharacterized protein</fullName>
    </submittedName>
</protein>
<gene>
    <name evidence="1" type="ORF">KUTeg_014440</name>
</gene>
<name>A0ABQ9F043_TEGGR</name>
<comment type="caution">
    <text evidence="1">The sequence shown here is derived from an EMBL/GenBank/DDBJ whole genome shotgun (WGS) entry which is preliminary data.</text>
</comment>
<accession>A0ABQ9F043</accession>
<keyword evidence="2" id="KW-1185">Reference proteome</keyword>
<reference evidence="1 2" key="1">
    <citation type="submission" date="2022-12" db="EMBL/GenBank/DDBJ databases">
        <title>Chromosome-level genome of Tegillarca granosa.</title>
        <authorList>
            <person name="Kim J."/>
        </authorList>
    </citation>
    <scope>NUCLEOTIDE SEQUENCE [LARGE SCALE GENOMIC DNA]</scope>
    <source>
        <strain evidence="1">Teg-2019</strain>
        <tissue evidence="1">Adductor muscle</tissue>
    </source>
</reference>
<dbReference type="Proteomes" id="UP001217089">
    <property type="component" value="Unassembled WGS sequence"/>
</dbReference>
<dbReference type="EMBL" id="JARBDR010000657">
    <property type="protein sequence ID" value="KAJ8309566.1"/>
    <property type="molecule type" value="Genomic_DNA"/>
</dbReference>
<evidence type="ECO:0000313" key="1">
    <source>
        <dbReference type="EMBL" id="KAJ8309566.1"/>
    </source>
</evidence>
<organism evidence="1 2">
    <name type="scientific">Tegillarca granosa</name>
    <name type="common">Malaysian cockle</name>
    <name type="synonym">Anadara granosa</name>
    <dbReference type="NCBI Taxonomy" id="220873"/>
    <lineage>
        <taxon>Eukaryota</taxon>
        <taxon>Metazoa</taxon>
        <taxon>Spiralia</taxon>
        <taxon>Lophotrochozoa</taxon>
        <taxon>Mollusca</taxon>
        <taxon>Bivalvia</taxon>
        <taxon>Autobranchia</taxon>
        <taxon>Pteriomorphia</taxon>
        <taxon>Arcoida</taxon>
        <taxon>Arcoidea</taxon>
        <taxon>Arcidae</taxon>
        <taxon>Tegillarca</taxon>
    </lineage>
</organism>